<accession>A0ACC0SQU7</accession>
<reference evidence="1 2" key="1">
    <citation type="journal article" date="2006" name="Science">
        <title>The genome of black cottonwood, Populus trichocarpa (Torr. &amp; Gray).</title>
        <authorList>
            <person name="Tuskan G.A."/>
            <person name="Difazio S."/>
            <person name="Jansson S."/>
            <person name="Bohlmann J."/>
            <person name="Grigoriev I."/>
            <person name="Hellsten U."/>
            <person name="Putnam N."/>
            <person name="Ralph S."/>
            <person name="Rombauts S."/>
            <person name="Salamov A."/>
            <person name="Schein J."/>
            <person name="Sterck L."/>
            <person name="Aerts A."/>
            <person name="Bhalerao R.R."/>
            <person name="Bhalerao R.P."/>
            <person name="Blaudez D."/>
            <person name="Boerjan W."/>
            <person name="Brun A."/>
            <person name="Brunner A."/>
            <person name="Busov V."/>
            <person name="Campbell M."/>
            <person name="Carlson J."/>
            <person name="Chalot M."/>
            <person name="Chapman J."/>
            <person name="Chen G.L."/>
            <person name="Cooper D."/>
            <person name="Coutinho P.M."/>
            <person name="Couturier J."/>
            <person name="Covert S."/>
            <person name="Cronk Q."/>
            <person name="Cunningham R."/>
            <person name="Davis J."/>
            <person name="Degroeve S."/>
            <person name="Dejardin A."/>
            <person name="Depamphilis C."/>
            <person name="Detter J."/>
            <person name="Dirks B."/>
            <person name="Dubchak I."/>
            <person name="Duplessis S."/>
            <person name="Ehlting J."/>
            <person name="Ellis B."/>
            <person name="Gendler K."/>
            <person name="Goodstein D."/>
            <person name="Gribskov M."/>
            <person name="Grimwood J."/>
            <person name="Groover A."/>
            <person name="Gunter L."/>
            <person name="Hamberger B."/>
            <person name="Heinze B."/>
            <person name="Helariutta Y."/>
            <person name="Henrissat B."/>
            <person name="Holligan D."/>
            <person name="Holt R."/>
            <person name="Huang W."/>
            <person name="Islam-Faridi N."/>
            <person name="Jones S."/>
            <person name="Jones-Rhoades M."/>
            <person name="Jorgensen R."/>
            <person name="Joshi C."/>
            <person name="Kangasjarvi J."/>
            <person name="Karlsson J."/>
            <person name="Kelleher C."/>
            <person name="Kirkpatrick R."/>
            <person name="Kirst M."/>
            <person name="Kohler A."/>
            <person name="Kalluri U."/>
            <person name="Larimer F."/>
            <person name="Leebens-Mack J."/>
            <person name="Leple J.C."/>
            <person name="Locascio P."/>
            <person name="Lou Y."/>
            <person name="Lucas S."/>
            <person name="Martin F."/>
            <person name="Montanini B."/>
            <person name="Napoli C."/>
            <person name="Nelson D.R."/>
            <person name="Nelson C."/>
            <person name="Nieminen K."/>
            <person name="Nilsson O."/>
            <person name="Pereda V."/>
            <person name="Peter G."/>
            <person name="Philippe R."/>
            <person name="Pilate G."/>
            <person name="Poliakov A."/>
            <person name="Razumovskaya J."/>
            <person name="Richardson P."/>
            <person name="Rinaldi C."/>
            <person name="Ritland K."/>
            <person name="Rouze P."/>
            <person name="Ryaboy D."/>
            <person name="Schmutz J."/>
            <person name="Schrader J."/>
            <person name="Segerman B."/>
            <person name="Shin H."/>
            <person name="Siddiqui A."/>
            <person name="Sterky F."/>
            <person name="Terry A."/>
            <person name="Tsai C.J."/>
            <person name="Uberbacher E."/>
            <person name="Unneberg P."/>
            <person name="Vahala J."/>
            <person name="Wall K."/>
            <person name="Wessler S."/>
            <person name="Yang G."/>
            <person name="Yin T."/>
            <person name="Douglas C."/>
            <person name="Marra M."/>
            <person name="Sandberg G."/>
            <person name="Van de Peer Y."/>
            <person name="Rokhsar D."/>
        </authorList>
    </citation>
    <scope>NUCLEOTIDE SEQUENCE [LARGE SCALE GENOMIC DNA]</scope>
    <source>
        <strain evidence="2">cv. Nisqually</strain>
    </source>
</reference>
<dbReference type="EMBL" id="CM009296">
    <property type="protein sequence ID" value="KAI9391589.1"/>
    <property type="molecule type" value="Genomic_DNA"/>
</dbReference>
<proteinExistence type="predicted"/>
<name>A0ACC0SQU7_POPTR</name>
<evidence type="ECO:0000313" key="2">
    <source>
        <dbReference type="Proteomes" id="UP000006729"/>
    </source>
</evidence>
<organism evidence="1 2">
    <name type="scientific">Populus trichocarpa</name>
    <name type="common">Western balsam poplar</name>
    <name type="synonym">Populus balsamifera subsp. trichocarpa</name>
    <dbReference type="NCBI Taxonomy" id="3694"/>
    <lineage>
        <taxon>Eukaryota</taxon>
        <taxon>Viridiplantae</taxon>
        <taxon>Streptophyta</taxon>
        <taxon>Embryophyta</taxon>
        <taxon>Tracheophyta</taxon>
        <taxon>Spermatophyta</taxon>
        <taxon>Magnoliopsida</taxon>
        <taxon>eudicotyledons</taxon>
        <taxon>Gunneridae</taxon>
        <taxon>Pentapetalae</taxon>
        <taxon>rosids</taxon>
        <taxon>fabids</taxon>
        <taxon>Malpighiales</taxon>
        <taxon>Salicaceae</taxon>
        <taxon>Saliceae</taxon>
        <taxon>Populus</taxon>
    </lineage>
</organism>
<comment type="caution">
    <text evidence="1">The sequence shown here is derived from an EMBL/GenBank/DDBJ whole genome shotgun (WGS) entry which is preliminary data.</text>
</comment>
<keyword evidence="2" id="KW-1185">Reference proteome</keyword>
<gene>
    <name evidence="1" type="ORF">POPTR_007G109600v4</name>
</gene>
<dbReference type="Proteomes" id="UP000006729">
    <property type="component" value="Chromosome 7"/>
</dbReference>
<protein>
    <submittedName>
        <fullName evidence="1">Uncharacterized protein</fullName>
    </submittedName>
</protein>
<sequence length="96" mass="10276">MAKANHNSALFLSSVLVLSLLLIFSMAESRFLAVGGGLLKPRTPECDEVFGVRSDDTCFGITQSFNLTTTLFDSINPNLNCTALFVGQWLCVAGSA</sequence>
<evidence type="ECO:0000313" key="1">
    <source>
        <dbReference type="EMBL" id="KAI9391589.1"/>
    </source>
</evidence>